<dbReference type="AlphaFoldDB" id="A0A9W9Y2X5"/>
<protein>
    <recommendedName>
        <fullName evidence="4">Hypervirulence associated protein TUDOR domain-containing protein</fullName>
    </recommendedName>
</protein>
<dbReference type="Proteomes" id="UP001149954">
    <property type="component" value="Unassembled WGS sequence"/>
</dbReference>
<gene>
    <name evidence="2" type="ORF">N7463_003616</name>
</gene>
<dbReference type="EMBL" id="JAPWDS010000002">
    <property type="protein sequence ID" value="KAJ5514064.1"/>
    <property type="molecule type" value="Genomic_DNA"/>
</dbReference>
<keyword evidence="3" id="KW-1185">Reference proteome</keyword>
<dbReference type="OrthoDB" id="10052172at2759"/>
<feature type="region of interest" description="Disordered" evidence="1">
    <location>
        <begin position="1"/>
        <end position="72"/>
    </location>
</feature>
<evidence type="ECO:0000313" key="2">
    <source>
        <dbReference type="EMBL" id="KAJ5514064.1"/>
    </source>
</evidence>
<sequence length="72" mass="7954">MPHPQAQYKEGDKVNYKPVGGAQSKTNKSVGVIRETLGGRSESDDEPRYMIENMHTHKNSSIKQGNIEGPAE</sequence>
<comment type="caution">
    <text evidence="2">The sequence shown here is derived from an EMBL/GenBank/DDBJ whole genome shotgun (WGS) entry which is preliminary data.</text>
</comment>
<evidence type="ECO:0008006" key="4">
    <source>
        <dbReference type="Google" id="ProtNLM"/>
    </source>
</evidence>
<accession>A0A9W9Y2X5</accession>
<proteinExistence type="predicted"/>
<organism evidence="2 3">
    <name type="scientific">Penicillium fimorum</name>
    <dbReference type="NCBI Taxonomy" id="1882269"/>
    <lineage>
        <taxon>Eukaryota</taxon>
        <taxon>Fungi</taxon>
        <taxon>Dikarya</taxon>
        <taxon>Ascomycota</taxon>
        <taxon>Pezizomycotina</taxon>
        <taxon>Eurotiomycetes</taxon>
        <taxon>Eurotiomycetidae</taxon>
        <taxon>Eurotiales</taxon>
        <taxon>Aspergillaceae</taxon>
        <taxon>Penicillium</taxon>
    </lineage>
</organism>
<reference evidence="2" key="2">
    <citation type="journal article" date="2023" name="IMA Fungus">
        <title>Comparative genomic study of the Penicillium genus elucidates a diverse pangenome and 15 lateral gene transfer events.</title>
        <authorList>
            <person name="Petersen C."/>
            <person name="Sorensen T."/>
            <person name="Nielsen M.R."/>
            <person name="Sondergaard T.E."/>
            <person name="Sorensen J.L."/>
            <person name="Fitzpatrick D.A."/>
            <person name="Frisvad J.C."/>
            <person name="Nielsen K.L."/>
        </authorList>
    </citation>
    <scope>NUCLEOTIDE SEQUENCE</scope>
    <source>
        <strain evidence="2">IBT 29495</strain>
    </source>
</reference>
<reference evidence="2" key="1">
    <citation type="submission" date="2022-12" db="EMBL/GenBank/DDBJ databases">
        <authorList>
            <person name="Petersen C."/>
        </authorList>
    </citation>
    <scope>NUCLEOTIDE SEQUENCE</scope>
    <source>
        <strain evidence="2">IBT 29495</strain>
    </source>
</reference>
<evidence type="ECO:0000256" key="1">
    <source>
        <dbReference type="SAM" id="MobiDB-lite"/>
    </source>
</evidence>
<name>A0A9W9Y2X5_9EURO</name>
<evidence type="ECO:0000313" key="3">
    <source>
        <dbReference type="Proteomes" id="UP001149954"/>
    </source>
</evidence>